<dbReference type="Gene3D" id="1.20.1280.50">
    <property type="match status" value="1"/>
</dbReference>
<dbReference type="Gene3D" id="3.80.10.10">
    <property type="entry name" value="Ribonuclease Inhibitor"/>
    <property type="match status" value="1"/>
</dbReference>
<dbReference type="GeneID" id="19203286"/>
<dbReference type="AlphaFoldDB" id="A0A5M3MN16"/>
<evidence type="ECO:0000313" key="1">
    <source>
        <dbReference type="EMBL" id="EIW80568.1"/>
    </source>
</evidence>
<dbReference type="RefSeq" id="XP_007769494.1">
    <property type="nucleotide sequence ID" value="XM_007771304.1"/>
</dbReference>
<comment type="caution">
    <text evidence="1">The sequence shown here is derived from an EMBL/GenBank/DDBJ whole genome shotgun (WGS) entry which is preliminary data.</text>
</comment>
<proteinExistence type="predicted"/>
<accession>A0A5M3MN16</accession>
<dbReference type="InterPro" id="IPR032675">
    <property type="entry name" value="LRR_dom_sf"/>
</dbReference>
<dbReference type="EMBL" id="JH711579">
    <property type="protein sequence ID" value="EIW80568.1"/>
    <property type="molecule type" value="Genomic_DNA"/>
</dbReference>
<dbReference type="Proteomes" id="UP000053558">
    <property type="component" value="Unassembled WGS sequence"/>
</dbReference>
<reference evidence="2" key="1">
    <citation type="journal article" date="2012" name="Science">
        <title>The Paleozoic origin of enzymatic lignin decomposition reconstructed from 31 fungal genomes.</title>
        <authorList>
            <person name="Floudas D."/>
            <person name="Binder M."/>
            <person name="Riley R."/>
            <person name="Barry K."/>
            <person name="Blanchette R.A."/>
            <person name="Henrissat B."/>
            <person name="Martinez A.T."/>
            <person name="Otillar R."/>
            <person name="Spatafora J.W."/>
            <person name="Yadav J.S."/>
            <person name="Aerts A."/>
            <person name="Benoit I."/>
            <person name="Boyd A."/>
            <person name="Carlson A."/>
            <person name="Copeland A."/>
            <person name="Coutinho P.M."/>
            <person name="de Vries R.P."/>
            <person name="Ferreira P."/>
            <person name="Findley K."/>
            <person name="Foster B."/>
            <person name="Gaskell J."/>
            <person name="Glotzer D."/>
            <person name="Gorecki P."/>
            <person name="Heitman J."/>
            <person name="Hesse C."/>
            <person name="Hori C."/>
            <person name="Igarashi K."/>
            <person name="Jurgens J.A."/>
            <person name="Kallen N."/>
            <person name="Kersten P."/>
            <person name="Kohler A."/>
            <person name="Kuees U."/>
            <person name="Kumar T.K.A."/>
            <person name="Kuo A."/>
            <person name="LaButti K."/>
            <person name="Larrondo L.F."/>
            <person name="Lindquist E."/>
            <person name="Ling A."/>
            <person name="Lombard V."/>
            <person name="Lucas S."/>
            <person name="Lundell T."/>
            <person name="Martin R."/>
            <person name="McLaughlin D.J."/>
            <person name="Morgenstern I."/>
            <person name="Morin E."/>
            <person name="Murat C."/>
            <person name="Nagy L.G."/>
            <person name="Nolan M."/>
            <person name="Ohm R.A."/>
            <person name="Patyshakuliyeva A."/>
            <person name="Rokas A."/>
            <person name="Ruiz-Duenas F.J."/>
            <person name="Sabat G."/>
            <person name="Salamov A."/>
            <person name="Samejima M."/>
            <person name="Schmutz J."/>
            <person name="Slot J.C."/>
            <person name="St John F."/>
            <person name="Stenlid J."/>
            <person name="Sun H."/>
            <person name="Sun S."/>
            <person name="Syed K."/>
            <person name="Tsang A."/>
            <person name="Wiebenga A."/>
            <person name="Young D."/>
            <person name="Pisabarro A."/>
            <person name="Eastwood D.C."/>
            <person name="Martin F."/>
            <person name="Cullen D."/>
            <person name="Grigoriev I.V."/>
            <person name="Hibbett D.S."/>
        </authorList>
    </citation>
    <scope>NUCLEOTIDE SEQUENCE [LARGE SCALE GENOMIC DNA]</scope>
    <source>
        <strain evidence="2">RWD-64-598 SS2</strain>
    </source>
</reference>
<dbReference type="OrthoDB" id="3357519at2759"/>
<evidence type="ECO:0000313" key="2">
    <source>
        <dbReference type="Proteomes" id="UP000053558"/>
    </source>
</evidence>
<name>A0A5M3MN16_CONPW</name>
<organism evidence="1 2">
    <name type="scientific">Coniophora puteana (strain RWD-64-598)</name>
    <name type="common">Brown rot fungus</name>
    <dbReference type="NCBI Taxonomy" id="741705"/>
    <lineage>
        <taxon>Eukaryota</taxon>
        <taxon>Fungi</taxon>
        <taxon>Dikarya</taxon>
        <taxon>Basidiomycota</taxon>
        <taxon>Agaricomycotina</taxon>
        <taxon>Agaricomycetes</taxon>
        <taxon>Agaricomycetidae</taxon>
        <taxon>Boletales</taxon>
        <taxon>Coniophorineae</taxon>
        <taxon>Coniophoraceae</taxon>
        <taxon>Coniophora</taxon>
    </lineage>
</organism>
<protein>
    <submittedName>
        <fullName evidence="1">Uncharacterized protein</fullName>
    </submittedName>
</protein>
<sequence length="392" mass="43591">MPGSSAFTSARDRRHFPATSRIDADPLGSVNVAQVCARWRHIAFSTPALWTHVKINAVIDHIDLVASLPLPIRPVQWAAPFSTFITLNLSSSRKLSHHPNVRFLPENELCGGVKGIDINGSWLLELPVLYQWLSQFSNLTHLTLAGVGLSIEWPLPIPSPCLDRLTHLHVCGAKHPMAVTDFIVERKWENLRSLVVDQPPLFLDEYLLPKLSTNIPNLTELFLVVKRLRSTWPRRQATMQHLQTLAVHGCVYEQEDETQLGPLFDAFTFPALTHLVVTGPGGGNIDFLRRFLVRSGCALSSLTFLPDLASDSVLSEAGLEDVKLQDTPIQQAALSLGKELSIPEVGFADSLEETKVYREAKQRWYNLDSSYINEGDGRVPVKLSVDCNLPSS</sequence>
<keyword evidence="2" id="KW-1185">Reference proteome</keyword>
<dbReference type="KEGG" id="cput:CONPUDRAFT_154594"/>
<dbReference type="SUPFAM" id="SSF52047">
    <property type="entry name" value="RNI-like"/>
    <property type="match status" value="1"/>
</dbReference>
<gene>
    <name evidence="1" type="ORF">CONPUDRAFT_154594</name>
</gene>